<feature type="transmembrane region" description="Helical" evidence="1">
    <location>
        <begin position="20"/>
        <end position="37"/>
    </location>
</feature>
<proteinExistence type="predicted"/>
<keyword evidence="1" id="KW-1133">Transmembrane helix</keyword>
<dbReference type="HOGENOM" id="CLU_022549_2_0_1"/>
<dbReference type="Gene3D" id="3.90.550.50">
    <property type="match status" value="1"/>
</dbReference>
<evidence type="ECO:0008006" key="4">
    <source>
        <dbReference type="Google" id="ProtNLM"/>
    </source>
</evidence>
<evidence type="ECO:0000256" key="1">
    <source>
        <dbReference type="SAM" id="Phobius"/>
    </source>
</evidence>
<dbReference type="Proteomes" id="UP000007129">
    <property type="component" value="Unassembled WGS sequence"/>
</dbReference>
<name>K2RJ84_MACPH</name>
<dbReference type="PROSITE" id="PS51257">
    <property type="entry name" value="PROKAR_LIPOPROTEIN"/>
    <property type="match status" value="1"/>
</dbReference>
<dbReference type="InParanoid" id="K2RJ84"/>
<protein>
    <recommendedName>
        <fullName evidence="4">Fringe-like protein</fullName>
    </recommendedName>
</protein>
<gene>
    <name evidence="2" type="ORF">MPH_00074</name>
</gene>
<keyword evidence="1" id="KW-0472">Membrane</keyword>
<dbReference type="AlphaFoldDB" id="K2RJ84"/>
<reference evidence="2 3" key="1">
    <citation type="journal article" date="2012" name="BMC Genomics">
        <title>Tools to kill: Genome of one of the most destructive plant pathogenic fungi Macrophomina phaseolina.</title>
        <authorList>
            <person name="Islam M.S."/>
            <person name="Haque M.S."/>
            <person name="Islam M.M."/>
            <person name="Emdad E.M."/>
            <person name="Halim A."/>
            <person name="Hossen Q.M.M."/>
            <person name="Hossain M.Z."/>
            <person name="Ahmed B."/>
            <person name="Rahim S."/>
            <person name="Rahman M.S."/>
            <person name="Alam M.M."/>
            <person name="Hou S."/>
            <person name="Wan X."/>
            <person name="Saito J.A."/>
            <person name="Alam M."/>
        </authorList>
    </citation>
    <scope>NUCLEOTIDE SEQUENCE [LARGE SCALE GENOMIC DNA]</scope>
    <source>
        <strain evidence="2 3">MS6</strain>
    </source>
</reference>
<dbReference type="eggNOG" id="KOG2246">
    <property type="taxonomic scope" value="Eukaryota"/>
</dbReference>
<dbReference type="Gene3D" id="3.50.4.10">
    <property type="entry name" value="Hepatocyte Growth Factor"/>
    <property type="match status" value="1"/>
</dbReference>
<evidence type="ECO:0000313" key="2">
    <source>
        <dbReference type="EMBL" id="EKG22606.1"/>
    </source>
</evidence>
<dbReference type="OrthoDB" id="414175at2759"/>
<comment type="caution">
    <text evidence="2">The sequence shown here is derived from an EMBL/GenBank/DDBJ whole genome shotgun (WGS) entry which is preliminary data.</text>
</comment>
<sequence length="482" mass="54651">MAPRLRSYEARPYWMRHLTGYVYIFLLSCTFAAIVAWNNQQTYGQVSPVQALREVLGRTPPKGGNELRGIQEIISLDSPVSTHRKDQNSATFDPNDVLFMFKTSASTMWERTPMHLATTFTNKTLTPDVVIYSDLDASIGGYRVIDVLANVSTALKSHPDFEYYHQLKRPAGEHGLQVDGEDVHNPTLAGSWRIDKYKFLPLVQHAALNFPEKKWYVFLEDDSFIFIEPFMAWLAQSYDWREPTLAGSPASSSAHGGSIFALSQGAVRKSFLADPQLAEKWEEYSIQQRSGAQVLSHVLATKGIKRAHNGEDDVAMPVRGLQDLGVAERNWCSPLLTLHRAHQSDLSALHAWGKDFGANKGKDVPPRYRDVFLDLISPHINEMEREDWDNYADWKRIAPTADVEYGEEIMEDERSSKMAWSSAGACKQACKSEKPCMMWKYSDGICYLGEAVKRGRRSSSEVRVKSGWMLDRIRDLEKNECK</sequence>
<accession>K2RJ84</accession>
<organism evidence="2 3">
    <name type="scientific">Macrophomina phaseolina (strain MS6)</name>
    <name type="common">Charcoal rot fungus</name>
    <dbReference type="NCBI Taxonomy" id="1126212"/>
    <lineage>
        <taxon>Eukaryota</taxon>
        <taxon>Fungi</taxon>
        <taxon>Dikarya</taxon>
        <taxon>Ascomycota</taxon>
        <taxon>Pezizomycotina</taxon>
        <taxon>Dothideomycetes</taxon>
        <taxon>Dothideomycetes incertae sedis</taxon>
        <taxon>Botryosphaeriales</taxon>
        <taxon>Botryosphaeriaceae</taxon>
        <taxon>Macrophomina</taxon>
    </lineage>
</organism>
<dbReference type="EMBL" id="AHHD01000006">
    <property type="protein sequence ID" value="EKG22606.1"/>
    <property type="molecule type" value="Genomic_DNA"/>
</dbReference>
<keyword evidence="1" id="KW-0812">Transmembrane</keyword>
<evidence type="ECO:0000313" key="3">
    <source>
        <dbReference type="Proteomes" id="UP000007129"/>
    </source>
</evidence>
<dbReference type="VEuPathDB" id="FungiDB:MPH_00074"/>